<evidence type="ECO:0000313" key="2">
    <source>
        <dbReference type="EMBL" id="ORZ19030.1"/>
    </source>
</evidence>
<organism evidence="2 3">
    <name type="scientific">Absidia repens</name>
    <dbReference type="NCBI Taxonomy" id="90262"/>
    <lineage>
        <taxon>Eukaryota</taxon>
        <taxon>Fungi</taxon>
        <taxon>Fungi incertae sedis</taxon>
        <taxon>Mucoromycota</taxon>
        <taxon>Mucoromycotina</taxon>
        <taxon>Mucoromycetes</taxon>
        <taxon>Mucorales</taxon>
        <taxon>Cunninghamellaceae</taxon>
        <taxon>Absidia</taxon>
    </lineage>
</organism>
<gene>
    <name evidence="2" type="ORF">BCR42DRAFT_412064</name>
</gene>
<keyword evidence="1" id="KW-0732">Signal</keyword>
<feature type="chain" id="PRO_5012823749" evidence="1">
    <location>
        <begin position="22"/>
        <end position="142"/>
    </location>
</feature>
<accession>A0A1X2IMN0</accession>
<dbReference type="EMBL" id="MCGE01000008">
    <property type="protein sequence ID" value="ORZ19030.1"/>
    <property type="molecule type" value="Genomic_DNA"/>
</dbReference>
<dbReference type="Proteomes" id="UP000193560">
    <property type="component" value="Unassembled WGS sequence"/>
</dbReference>
<feature type="signal peptide" evidence="1">
    <location>
        <begin position="1"/>
        <end position="21"/>
    </location>
</feature>
<dbReference type="AlphaFoldDB" id="A0A1X2IMN0"/>
<sequence length="142" mass="15973">MLKSLFTLYLVLCWFSLYCFCDDTPEDKALEEANKELGIDCTSMSTTVVKDAEYLLKNVLSKDATVKVNDGFFIVKYGTAAAVTRPSSDKQKTTTHAHLRQGIEAIMSHCKPDDGKIFGSYDFKDPKIYRICLTDSEETDDC</sequence>
<evidence type="ECO:0000256" key="1">
    <source>
        <dbReference type="SAM" id="SignalP"/>
    </source>
</evidence>
<proteinExistence type="predicted"/>
<keyword evidence="3" id="KW-1185">Reference proteome</keyword>
<comment type="caution">
    <text evidence="2">The sequence shown here is derived from an EMBL/GenBank/DDBJ whole genome shotgun (WGS) entry which is preliminary data.</text>
</comment>
<name>A0A1X2IMN0_9FUNG</name>
<dbReference type="OrthoDB" id="2260851at2759"/>
<evidence type="ECO:0000313" key="3">
    <source>
        <dbReference type="Proteomes" id="UP000193560"/>
    </source>
</evidence>
<protein>
    <submittedName>
        <fullName evidence="2">Uncharacterized protein</fullName>
    </submittedName>
</protein>
<reference evidence="2 3" key="1">
    <citation type="submission" date="2016-07" db="EMBL/GenBank/DDBJ databases">
        <title>Pervasive Adenine N6-methylation of Active Genes in Fungi.</title>
        <authorList>
            <consortium name="DOE Joint Genome Institute"/>
            <person name="Mondo S.J."/>
            <person name="Dannebaum R.O."/>
            <person name="Kuo R.C."/>
            <person name="Labutti K."/>
            <person name="Haridas S."/>
            <person name="Kuo A."/>
            <person name="Salamov A."/>
            <person name="Ahrendt S.R."/>
            <person name="Lipzen A."/>
            <person name="Sullivan W."/>
            <person name="Andreopoulos W.B."/>
            <person name="Clum A."/>
            <person name="Lindquist E."/>
            <person name="Daum C."/>
            <person name="Ramamoorthy G.K."/>
            <person name="Gryganskyi A."/>
            <person name="Culley D."/>
            <person name="Magnuson J.K."/>
            <person name="James T.Y."/>
            <person name="O'Malley M.A."/>
            <person name="Stajich J.E."/>
            <person name="Spatafora J.W."/>
            <person name="Visel A."/>
            <person name="Grigoriev I.V."/>
        </authorList>
    </citation>
    <scope>NUCLEOTIDE SEQUENCE [LARGE SCALE GENOMIC DNA]</scope>
    <source>
        <strain evidence="2 3">NRRL 1336</strain>
    </source>
</reference>